<dbReference type="Proteomes" id="UP000003704">
    <property type="component" value="Unassembled WGS sequence"/>
</dbReference>
<evidence type="ECO:0000313" key="2">
    <source>
        <dbReference type="EMBL" id="EIT68121.1"/>
    </source>
</evidence>
<accession>I8HXJ9</accession>
<dbReference type="EMBL" id="AKGD01000004">
    <property type="protein sequence ID" value="EIT68121.1"/>
    <property type="molecule type" value="Genomic_DNA"/>
</dbReference>
<proteinExistence type="predicted"/>
<organism evidence="2 3">
    <name type="scientific">Hydrocarboniphaga effusa AP103</name>
    <dbReference type="NCBI Taxonomy" id="1172194"/>
    <lineage>
        <taxon>Bacteria</taxon>
        <taxon>Pseudomonadati</taxon>
        <taxon>Pseudomonadota</taxon>
        <taxon>Gammaproteobacteria</taxon>
        <taxon>Nevskiales</taxon>
        <taxon>Nevskiaceae</taxon>
        <taxon>Hydrocarboniphaga</taxon>
    </lineage>
</organism>
<dbReference type="AlphaFoldDB" id="I8HXJ9"/>
<feature type="compositionally biased region" description="Polar residues" evidence="1">
    <location>
        <begin position="37"/>
        <end position="56"/>
    </location>
</feature>
<keyword evidence="3" id="KW-1185">Reference proteome</keyword>
<feature type="region of interest" description="Disordered" evidence="1">
    <location>
        <begin position="37"/>
        <end position="58"/>
    </location>
</feature>
<gene>
    <name evidence="2" type="ORF">WQQ_45560</name>
</gene>
<dbReference type="STRING" id="1172194.WQQ_45560"/>
<reference evidence="2 3" key="1">
    <citation type="journal article" date="2012" name="J. Bacteriol.">
        <title>Genome Sequence of n-Alkane-Degrading Hydrocarboniphaga effusa Strain AP103T (ATCC BAA-332T).</title>
        <authorList>
            <person name="Chang H.K."/>
            <person name="Zylstra G.J."/>
            <person name="Chae J.C."/>
        </authorList>
    </citation>
    <scope>NUCLEOTIDE SEQUENCE [LARGE SCALE GENOMIC DNA]</scope>
    <source>
        <strain evidence="2 3">AP103</strain>
    </source>
</reference>
<protein>
    <submittedName>
        <fullName evidence="2">Uncharacterized protein</fullName>
    </submittedName>
</protein>
<sequence>MMWAGECVRRVAGHYRPGHRQRQRRVGRLASAQRQPFATVFDSSSRQGQDSPNAKSAVSMPPVFSKVALRIIAAFH</sequence>
<evidence type="ECO:0000256" key="1">
    <source>
        <dbReference type="SAM" id="MobiDB-lite"/>
    </source>
</evidence>
<evidence type="ECO:0000313" key="3">
    <source>
        <dbReference type="Proteomes" id="UP000003704"/>
    </source>
</evidence>
<name>I8HXJ9_9GAMM</name>
<comment type="caution">
    <text evidence="2">The sequence shown here is derived from an EMBL/GenBank/DDBJ whole genome shotgun (WGS) entry which is preliminary data.</text>
</comment>